<organism evidence="2 3">
    <name type="scientific">Rhizobium grahamii</name>
    <dbReference type="NCBI Taxonomy" id="1120045"/>
    <lineage>
        <taxon>Bacteria</taxon>
        <taxon>Pseudomonadati</taxon>
        <taxon>Pseudomonadota</taxon>
        <taxon>Alphaproteobacteria</taxon>
        <taxon>Hyphomicrobiales</taxon>
        <taxon>Rhizobiaceae</taxon>
        <taxon>Rhizobium/Agrobacterium group</taxon>
        <taxon>Rhizobium</taxon>
    </lineage>
</organism>
<dbReference type="AlphaFoldDB" id="A0A5Q0CD96"/>
<proteinExistence type="predicted"/>
<dbReference type="Proteomes" id="UP000326881">
    <property type="component" value="Plasmid unnamed"/>
</dbReference>
<keyword evidence="1" id="KW-0472">Membrane</keyword>
<evidence type="ECO:0000313" key="3">
    <source>
        <dbReference type="Proteomes" id="UP000326881"/>
    </source>
</evidence>
<accession>A0A5Q0CD96</accession>
<reference evidence="2 3" key="1">
    <citation type="submission" date="2019-08" db="EMBL/GenBank/DDBJ databases">
        <title>Prosopis cineraria nodule microbiome.</title>
        <authorList>
            <person name="Ali R."/>
            <person name="Chaluvadi S.R."/>
            <person name="Wang X."/>
        </authorList>
    </citation>
    <scope>NUCLEOTIDE SEQUENCE [LARGE SCALE GENOMIC DNA]</scope>
    <source>
        <strain evidence="2 3">BG7</strain>
        <plasmid evidence="2 3">unnamed</plasmid>
    </source>
</reference>
<geneLocation type="plasmid" evidence="2 3">
    <name>unnamed</name>
</geneLocation>
<evidence type="ECO:0000313" key="2">
    <source>
        <dbReference type="EMBL" id="QFY63818.1"/>
    </source>
</evidence>
<keyword evidence="1" id="KW-0812">Transmembrane</keyword>
<protein>
    <submittedName>
        <fullName evidence="2">Uncharacterized protein</fullName>
    </submittedName>
</protein>
<feature type="transmembrane region" description="Helical" evidence="1">
    <location>
        <begin position="27"/>
        <end position="45"/>
    </location>
</feature>
<keyword evidence="2" id="KW-0614">Plasmid</keyword>
<name>A0A5Q0CD96_9HYPH</name>
<keyword evidence="3" id="KW-1185">Reference proteome</keyword>
<evidence type="ECO:0000256" key="1">
    <source>
        <dbReference type="SAM" id="Phobius"/>
    </source>
</evidence>
<dbReference type="RefSeq" id="WP_153273765.1">
    <property type="nucleotide sequence ID" value="NZ_CP043499.1"/>
</dbReference>
<dbReference type="OrthoDB" id="8451769at2"/>
<gene>
    <name evidence="2" type="ORF">FZ934_26760</name>
</gene>
<keyword evidence="1" id="KW-1133">Transmembrane helix</keyword>
<feature type="transmembrane region" description="Helical" evidence="1">
    <location>
        <begin position="51"/>
        <end position="70"/>
    </location>
</feature>
<dbReference type="KEGG" id="rgr:FZ934_26760"/>
<dbReference type="EMBL" id="CP043499">
    <property type="protein sequence ID" value="QFY63818.1"/>
    <property type="molecule type" value="Genomic_DNA"/>
</dbReference>
<sequence>MSSTHQNAILDSARLARIVGWLNIQTPARLIAGVVFALIGVLMSLRLNTGVILPALIIALGVATMVRAVAKVL</sequence>